<evidence type="ECO:0000256" key="1">
    <source>
        <dbReference type="ARBA" id="ARBA00009427"/>
    </source>
</evidence>
<sequence length="235" mass="26569">MEKITIAIDGYSSTGKSTLAKQLAKALGYVYVDSGAMYRAVTLFALRNGWFGNVEEDIPALIQALPEVELEFRYNDSLGFSEIFLNGENVEKQIRTLEVSGYVSPVSAIPEVRHKLVAIQQKMGENKGVVMDGRDIGTVVFPNAELKLFMTASPEIRAQRRYKELLERGEEVRFEDVLANVRERDYLDSHREISPLKKAEDAVEFDNGDMGLEEQFERIHDYSLRVIAASKEKGR</sequence>
<protein>
    <recommendedName>
        <fullName evidence="8">Cytidylate kinase</fullName>
        <shortName evidence="8">CK</shortName>
        <ecNumber evidence="8">2.7.4.25</ecNumber>
    </recommendedName>
    <alternativeName>
        <fullName evidence="8">Cytidine monophosphate kinase</fullName>
        <shortName evidence="8">CMP kinase</shortName>
    </alternativeName>
</protein>
<feature type="binding site" evidence="8">
    <location>
        <begin position="10"/>
        <end position="18"/>
    </location>
    <ligand>
        <name>ATP</name>
        <dbReference type="ChEBI" id="CHEBI:30616"/>
    </ligand>
</feature>
<keyword evidence="3 8" id="KW-0547">Nucleotide-binding</keyword>
<dbReference type="NCBIfam" id="TIGR00017">
    <property type="entry name" value="cmk"/>
    <property type="match status" value="1"/>
</dbReference>
<evidence type="ECO:0000256" key="4">
    <source>
        <dbReference type="ARBA" id="ARBA00022777"/>
    </source>
</evidence>
<dbReference type="CDD" id="cd02020">
    <property type="entry name" value="CMPK"/>
    <property type="match status" value="1"/>
</dbReference>
<dbReference type="GO" id="GO:0006220">
    <property type="term" value="P:pyrimidine nucleotide metabolic process"/>
    <property type="evidence" value="ECO:0007669"/>
    <property type="project" value="UniProtKB-UniRule"/>
</dbReference>
<dbReference type="SUPFAM" id="SSF52540">
    <property type="entry name" value="P-loop containing nucleoside triphosphate hydrolases"/>
    <property type="match status" value="1"/>
</dbReference>
<evidence type="ECO:0000256" key="5">
    <source>
        <dbReference type="ARBA" id="ARBA00022840"/>
    </source>
</evidence>
<comment type="caution">
    <text evidence="10">The sequence shown here is derived from an EMBL/GenBank/DDBJ whole genome shotgun (WGS) entry which is preliminary data.</text>
</comment>
<dbReference type="GO" id="GO:0005524">
    <property type="term" value="F:ATP binding"/>
    <property type="evidence" value="ECO:0007669"/>
    <property type="project" value="UniProtKB-UniRule"/>
</dbReference>
<keyword evidence="2 8" id="KW-0808">Transferase</keyword>
<keyword evidence="8" id="KW-0963">Cytoplasm</keyword>
<dbReference type="EMBL" id="WXYO01000003">
    <property type="protein sequence ID" value="NAS12079.1"/>
    <property type="molecule type" value="Genomic_DNA"/>
</dbReference>
<dbReference type="RefSeq" id="WP_161435106.1">
    <property type="nucleotide sequence ID" value="NZ_WXYO01000003.1"/>
</dbReference>
<evidence type="ECO:0000313" key="11">
    <source>
        <dbReference type="Proteomes" id="UP000475249"/>
    </source>
</evidence>
<dbReference type="PANTHER" id="PTHR21299">
    <property type="entry name" value="CYTIDYLATE KINASE/PANTOATE-BETA-ALANINE LIGASE"/>
    <property type="match status" value="1"/>
</dbReference>
<dbReference type="GO" id="GO:0036431">
    <property type="term" value="F:dCMP kinase activity"/>
    <property type="evidence" value="ECO:0007669"/>
    <property type="project" value="InterPro"/>
</dbReference>
<evidence type="ECO:0000256" key="7">
    <source>
        <dbReference type="ARBA" id="ARBA00048478"/>
    </source>
</evidence>
<dbReference type="InterPro" id="IPR011994">
    <property type="entry name" value="Cytidylate_kinase_dom"/>
</dbReference>
<keyword evidence="11" id="KW-1185">Reference proteome</keyword>
<comment type="catalytic activity">
    <reaction evidence="7 8">
        <text>CMP + ATP = CDP + ADP</text>
        <dbReference type="Rhea" id="RHEA:11600"/>
        <dbReference type="ChEBI" id="CHEBI:30616"/>
        <dbReference type="ChEBI" id="CHEBI:58069"/>
        <dbReference type="ChEBI" id="CHEBI:60377"/>
        <dbReference type="ChEBI" id="CHEBI:456216"/>
        <dbReference type="EC" id="2.7.4.25"/>
    </reaction>
</comment>
<organism evidence="10 11">
    <name type="scientific">Poritiphilus flavus</name>
    <dbReference type="NCBI Taxonomy" id="2697053"/>
    <lineage>
        <taxon>Bacteria</taxon>
        <taxon>Pseudomonadati</taxon>
        <taxon>Bacteroidota</taxon>
        <taxon>Flavobacteriia</taxon>
        <taxon>Flavobacteriales</taxon>
        <taxon>Flavobacteriaceae</taxon>
        <taxon>Poritiphilus</taxon>
    </lineage>
</organism>
<dbReference type="Proteomes" id="UP000475249">
    <property type="component" value="Unassembled WGS sequence"/>
</dbReference>
<evidence type="ECO:0000259" key="9">
    <source>
        <dbReference type="Pfam" id="PF02224"/>
    </source>
</evidence>
<accession>A0A6L9ECF2</accession>
<evidence type="ECO:0000256" key="8">
    <source>
        <dbReference type="HAMAP-Rule" id="MF_00238"/>
    </source>
</evidence>
<dbReference type="GO" id="GO:0015949">
    <property type="term" value="P:nucleobase-containing small molecule interconversion"/>
    <property type="evidence" value="ECO:0007669"/>
    <property type="project" value="TreeGrafter"/>
</dbReference>
<keyword evidence="5 8" id="KW-0067">ATP-binding</keyword>
<evidence type="ECO:0000256" key="3">
    <source>
        <dbReference type="ARBA" id="ARBA00022741"/>
    </source>
</evidence>
<name>A0A6L9ECF2_9FLAO</name>
<comment type="similarity">
    <text evidence="1 8">Belongs to the cytidylate kinase family. Type 1 subfamily.</text>
</comment>
<gene>
    <name evidence="8" type="primary">cmk</name>
    <name evidence="10" type="ORF">GTQ38_08710</name>
</gene>
<feature type="domain" description="Cytidylate kinase" evidence="9">
    <location>
        <begin position="6"/>
        <end position="221"/>
    </location>
</feature>
<dbReference type="Pfam" id="PF02224">
    <property type="entry name" value="Cytidylate_kin"/>
    <property type="match status" value="1"/>
</dbReference>
<proteinExistence type="inferred from homology"/>
<evidence type="ECO:0000256" key="6">
    <source>
        <dbReference type="ARBA" id="ARBA00047615"/>
    </source>
</evidence>
<dbReference type="InterPro" id="IPR003136">
    <property type="entry name" value="Cytidylate_kin"/>
</dbReference>
<dbReference type="InterPro" id="IPR027417">
    <property type="entry name" value="P-loop_NTPase"/>
</dbReference>
<evidence type="ECO:0000313" key="10">
    <source>
        <dbReference type="EMBL" id="NAS12079.1"/>
    </source>
</evidence>
<dbReference type="HAMAP" id="MF_00238">
    <property type="entry name" value="Cytidyl_kinase_type1"/>
    <property type="match status" value="1"/>
</dbReference>
<evidence type="ECO:0000256" key="2">
    <source>
        <dbReference type="ARBA" id="ARBA00022679"/>
    </source>
</evidence>
<dbReference type="GO" id="GO:0005829">
    <property type="term" value="C:cytosol"/>
    <property type="evidence" value="ECO:0007669"/>
    <property type="project" value="TreeGrafter"/>
</dbReference>
<comment type="subcellular location">
    <subcellularLocation>
        <location evidence="8">Cytoplasm</location>
    </subcellularLocation>
</comment>
<dbReference type="Gene3D" id="3.40.50.300">
    <property type="entry name" value="P-loop containing nucleotide triphosphate hydrolases"/>
    <property type="match status" value="1"/>
</dbReference>
<keyword evidence="4 8" id="KW-0418">Kinase</keyword>
<reference evidence="10 11" key="1">
    <citation type="submission" date="2020-01" db="EMBL/GenBank/DDBJ databases">
        <title>Bacteria diversity of Porities sp.</title>
        <authorList>
            <person name="Wang G."/>
        </authorList>
    </citation>
    <scope>NUCLEOTIDE SEQUENCE [LARGE SCALE GENOMIC DNA]</scope>
    <source>
        <strain evidence="10 11">R33</strain>
    </source>
</reference>
<dbReference type="EC" id="2.7.4.25" evidence="8"/>
<dbReference type="AlphaFoldDB" id="A0A6L9ECF2"/>
<comment type="catalytic activity">
    <reaction evidence="6 8">
        <text>dCMP + ATP = dCDP + ADP</text>
        <dbReference type="Rhea" id="RHEA:25094"/>
        <dbReference type="ChEBI" id="CHEBI:30616"/>
        <dbReference type="ChEBI" id="CHEBI:57566"/>
        <dbReference type="ChEBI" id="CHEBI:58593"/>
        <dbReference type="ChEBI" id="CHEBI:456216"/>
        <dbReference type="EC" id="2.7.4.25"/>
    </reaction>
</comment>
<dbReference type="PANTHER" id="PTHR21299:SF2">
    <property type="entry name" value="CYTIDYLATE KINASE"/>
    <property type="match status" value="1"/>
</dbReference>